<dbReference type="AlphaFoldDB" id="A0A4Y2JHP7"/>
<protein>
    <submittedName>
        <fullName evidence="1">Uncharacterized protein</fullName>
    </submittedName>
</protein>
<name>A0A4Y2JHP7_ARAVE</name>
<sequence>MFLEASTRDAFARSKVLRDLEKSDAVLHVHARSKCKSCYRYLISSFRGIKVRCRSWKYIQFLDDKSTKSSTKQPVLNMLTVVRRQACDEISHRVGSQNQLSLKV</sequence>
<organism evidence="1 2">
    <name type="scientific">Araneus ventricosus</name>
    <name type="common">Orbweaver spider</name>
    <name type="synonym">Epeira ventricosa</name>
    <dbReference type="NCBI Taxonomy" id="182803"/>
    <lineage>
        <taxon>Eukaryota</taxon>
        <taxon>Metazoa</taxon>
        <taxon>Ecdysozoa</taxon>
        <taxon>Arthropoda</taxon>
        <taxon>Chelicerata</taxon>
        <taxon>Arachnida</taxon>
        <taxon>Araneae</taxon>
        <taxon>Araneomorphae</taxon>
        <taxon>Entelegynae</taxon>
        <taxon>Araneoidea</taxon>
        <taxon>Araneidae</taxon>
        <taxon>Araneus</taxon>
    </lineage>
</organism>
<evidence type="ECO:0000313" key="1">
    <source>
        <dbReference type="EMBL" id="GBM89620.1"/>
    </source>
</evidence>
<evidence type="ECO:0000313" key="2">
    <source>
        <dbReference type="Proteomes" id="UP000499080"/>
    </source>
</evidence>
<dbReference type="Proteomes" id="UP000499080">
    <property type="component" value="Unassembled WGS sequence"/>
</dbReference>
<dbReference type="EMBL" id="BGPR01003555">
    <property type="protein sequence ID" value="GBM89620.1"/>
    <property type="molecule type" value="Genomic_DNA"/>
</dbReference>
<proteinExistence type="predicted"/>
<accession>A0A4Y2JHP7</accession>
<keyword evidence="2" id="KW-1185">Reference proteome</keyword>
<reference evidence="1 2" key="1">
    <citation type="journal article" date="2019" name="Sci. Rep.">
        <title>Orb-weaving spider Araneus ventricosus genome elucidates the spidroin gene catalogue.</title>
        <authorList>
            <person name="Kono N."/>
            <person name="Nakamura H."/>
            <person name="Ohtoshi R."/>
            <person name="Moran D.A.P."/>
            <person name="Shinohara A."/>
            <person name="Yoshida Y."/>
            <person name="Fujiwara M."/>
            <person name="Mori M."/>
            <person name="Tomita M."/>
            <person name="Arakawa K."/>
        </authorList>
    </citation>
    <scope>NUCLEOTIDE SEQUENCE [LARGE SCALE GENOMIC DNA]</scope>
</reference>
<comment type="caution">
    <text evidence="1">The sequence shown here is derived from an EMBL/GenBank/DDBJ whole genome shotgun (WGS) entry which is preliminary data.</text>
</comment>
<gene>
    <name evidence="1" type="ORF">AVEN_256034_1</name>
</gene>